<accession>A0A5B0KR27</accession>
<comment type="caution">
    <text evidence="2">The sequence shown here is derived from an EMBL/GenBank/DDBJ whole genome shotgun (WGS) entry which is preliminary data.</text>
</comment>
<evidence type="ECO:0000313" key="2">
    <source>
        <dbReference type="EMBL" id="KAA1054163.1"/>
    </source>
</evidence>
<feature type="region of interest" description="Disordered" evidence="1">
    <location>
        <begin position="1"/>
        <end position="25"/>
    </location>
</feature>
<dbReference type="Proteomes" id="UP000325333">
    <property type="component" value="Unassembled WGS sequence"/>
</dbReference>
<dbReference type="EMBL" id="VEWN01000011">
    <property type="protein sequence ID" value="KAA1054163.1"/>
    <property type="molecule type" value="Genomic_DNA"/>
</dbReference>
<organism evidence="2 3">
    <name type="scientific">Azospirillum argentinense</name>
    <dbReference type="NCBI Taxonomy" id="2970906"/>
    <lineage>
        <taxon>Bacteria</taxon>
        <taxon>Pseudomonadati</taxon>
        <taxon>Pseudomonadota</taxon>
        <taxon>Alphaproteobacteria</taxon>
        <taxon>Rhodospirillales</taxon>
        <taxon>Azospirillaceae</taxon>
        <taxon>Azospirillum</taxon>
    </lineage>
</organism>
<reference evidence="2 3" key="1">
    <citation type="submission" date="2019-07" db="EMBL/GenBank/DDBJ databases">
        <title>Genome sequencing of the stress-tolerant strain Azospirillum brasilense Az19.</title>
        <authorList>
            <person name="Maroniche G.A."/>
            <person name="Garcia J.E."/>
            <person name="Pagnussat L."/>
            <person name="Amenta M."/>
            <person name="Creus C.M."/>
        </authorList>
    </citation>
    <scope>NUCLEOTIDE SEQUENCE [LARGE SCALE GENOMIC DNA]</scope>
    <source>
        <strain evidence="2 3">Az19</strain>
    </source>
</reference>
<dbReference type="AlphaFoldDB" id="A0A5B0KR27"/>
<evidence type="ECO:0000313" key="3">
    <source>
        <dbReference type="Proteomes" id="UP000325333"/>
    </source>
</evidence>
<gene>
    <name evidence="2" type="ORF">FH063_002065</name>
</gene>
<protein>
    <submittedName>
        <fullName evidence="2">Uncharacterized protein</fullName>
    </submittedName>
</protein>
<proteinExistence type="predicted"/>
<sequence length="40" mass="4549">MKGRWAGAESPARRNGLWDGAGPPKVDMTMHGFRRSLKHW</sequence>
<evidence type="ECO:0000256" key="1">
    <source>
        <dbReference type="SAM" id="MobiDB-lite"/>
    </source>
</evidence>
<name>A0A5B0KR27_9PROT</name>